<evidence type="ECO:0000313" key="2">
    <source>
        <dbReference type="EMBL" id="KZP17393.1"/>
    </source>
</evidence>
<keyword evidence="3" id="KW-1185">Reference proteome</keyword>
<dbReference type="Proteomes" id="UP000076532">
    <property type="component" value="Unassembled WGS sequence"/>
</dbReference>
<proteinExistence type="predicted"/>
<gene>
    <name evidence="2" type="ORF">FIBSPDRAFT_30617</name>
</gene>
<evidence type="ECO:0000256" key="1">
    <source>
        <dbReference type="SAM" id="MobiDB-lite"/>
    </source>
</evidence>
<reference evidence="2 3" key="1">
    <citation type="journal article" date="2016" name="Mol. Biol. Evol.">
        <title>Comparative Genomics of Early-Diverging Mushroom-Forming Fungi Provides Insights into the Origins of Lignocellulose Decay Capabilities.</title>
        <authorList>
            <person name="Nagy L.G."/>
            <person name="Riley R."/>
            <person name="Tritt A."/>
            <person name="Adam C."/>
            <person name="Daum C."/>
            <person name="Floudas D."/>
            <person name="Sun H."/>
            <person name="Yadav J.S."/>
            <person name="Pangilinan J."/>
            <person name="Larsson K.H."/>
            <person name="Matsuura K."/>
            <person name="Barry K."/>
            <person name="Labutti K."/>
            <person name="Kuo R."/>
            <person name="Ohm R.A."/>
            <person name="Bhattacharya S.S."/>
            <person name="Shirouzu T."/>
            <person name="Yoshinaga Y."/>
            <person name="Martin F.M."/>
            <person name="Grigoriev I.V."/>
            <person name="Hibbett D.S."/>
        </authorList>
    </citation>
    <scope>NUCLEOTIDE SEQUENCE [LARGE SCALE GENOMIC DNA]</scope>
    <source>
        <strain evidence="2 3">CBS 109695</strain>
    </source>
</reference>
<evidence type="ECO:0000313" key="3">
    <source>
        <dbReference type="Proteomes" id="UP000076532"/>
    </source>
</evidence>
<dbReference type="AlphaFoldDB" id="A0A166G256"/>
<organism evidence="2 3">
    <name type="scientific">Athelia psychrophila</name>
    <dbReference type="NCBI Taxonomy" id="1759441"/>
    <lineage>
        <taxon>Eukaryota</taxon>
        <taxon>Fungi</taxon>
        <taxon>Dikarya</taxon>
        <taxon>Basidiomycota</taxon>
        <taxon>Agaricomycotina</taxon>
        <taxon>Agaricomycetes</taxon>
        <taxon>Agaricomycetidae</taxon>
        <taxon>Atheliales</taxon>
        <taxon>Atheliaceae</taxon>
        <taxon>Athelia</taxon>
    </lineage>
</organism>
<protein>
    <submittedName>
        <fullName evidence="2">Uncharacterized protein</fullName>
    </submittedName>
</protein>
<name>A0A166G256_9AGAM</name>
<sequence length="106" mass="11753">MKEPIPSSSSASSALSFPLGLTCSHAPSRILKLPQTRPRRQQAACLSRSSRHRTTRPGEVTSERRKQRVERRALYQHLRHRIGEGHGSRARAGVCALQGTRTSGRS</sequence>
<dbReference type="EMBL" id="KV417583">
    <property type="protein sequence ID" value="KZP17393.1"/>
    <property type="molecule type" value="Genomic_DNA"/>
</dbReference>
<feature type="region of interest" description="Disordered" evidence="1">
    <location>
        <begin position="30"/>
        <end position="106"/>
    </location>
</feature>
<accession>A0A166G256</accession>